<sequence length="284" mass="31830">MAPLTVFPLPLPPNAPPAGYGWEERDVSISNSSTTTAFDIAMDERDRFLGQCRCRLWGGRSPSSPLAALSHYQRWSDLRKRGSIPSQAKHHPRHEPRNGLLMCANHHIFFDAYDFFIRFFPDTRKFVFVNYSGRPSLQRFHGKVIAFDIGDRHAPFPSLFIIHEMRVRGFHPFRPIAPDIPADGSLSQDWIVSDDVFDSASGFFNRDTPPCSGDDNSVSAQARLQFQPTTTSADGVSSGVHRLALNEDVINDILAATRAMPSWKACEMEGTAWTGTAEENIQKH</sequence>
<dbReference type="EMBL" id="KN881606">
    <property type="protein sequence ID" value="KIY53582.1"/>
    <property type="molecule type" value="Genomic_DNA"/>
</dbReference>
<name>A0A0D7APS6_9AGAR</name>
<reference evidence="2 3" key="1">
    <citation type="journal article" date="2015" name="Fungal Genet. Biol.">
        <title>Evolution of novel wood decay mechanisms in Agaricales revealed by the genome sequences of Fistulina hepatica and Cylindrobasidium torrendii.</title>
        <authorList>
            <person name="Floudas D."/>
            <person name="Held B.W."/>
            <person name="Riley R."/>
            <person name="Nagy L.G."/>
            <person name="Koehler G."/>
            <person name="Ransdell A.S."/>
            <person name="Younus H."/>
            <person name="Chow J."/>
            <person name="Chiniquy J."/>
            <person name="Lipzen A."/>
            <person name="Tritt A."/>
            <person name="Sun H."/>
            <person name="Haridas S."/>
            <person name="LaButti K."/>
            <person name="Ohm R.A."/>
            <person name="Kues U."/>
            <person name="Blanchette R.A."/>
            <person name="Grigoriev I.V."/>
            <person name="Minto R.E."/>
            <person name="Hibbett D.S."/>
        </authorList>
    </citation>
    <scope>NUCLEOTIDE SEQUENCE [LARGE SCALE GENOMIC DNA]</scope>
    <source>
        <strain evidence="2 3">ATCC 64428</strain>
    </source>
</reference>
<dbReference type="OrthoDB" id="2124139at2759"/>
<evidence type="ECO:0000313" key="2">
    <source>
        <dbReference type="EMBL" id="KIY53582.1"/>
    </source>
</evidence>
<accession>A0A0D7APS6</accession>
<proteinExistence type="predicted"/>
<feature type="non-terminal residue" evidence="2">
    <location>
        <position position="284"/>
    </location>
</feature>
<evidence type="ECO:0000259" key="1">
    <source>
        <dbReference type="Pfam" id="PF13391"/>
    </source>
</evidence>
<organism evidence="2 3">
    <name type="scientific">Fistulina hepatica ATCC 64428</name>
    <dbReference type="NCBI Taxonomy" id="1128425"/>
    <lineage>
        <taxon>Eukaryota</taxon>
        <taxon>Fungi</taxon>
        <taxon>Dikarya</taxon>
        <taxon>Basidiomycota</taxon>
        <taxon>Agaricomycotina</taxon>
        <taxon>Agaricomycetes</taxon>
        <taxon>Agaricomycetidae</taxon>
        <taxon>Agaricales</taxon>
        <taxon>Fistulinaceae</taxon>
        <taxon>Fistulina</taxon>
    </lineage>
</organism>
<gene>
    <name evidence="2" type="ORF">FISHEDRAFT_6321</name>
</gene>
<protein>
    <recommendedName>
        <fullName evidence="1">HNH nuclease domain-containing protein</fullName>
    </recommendedName>
</protein>
<dbReference type="Pfam" id="PF13391">
    <property type="entry name" value="HNH_2"/>
    <property type="match status" value="1"/>
</dbReference>
<evidence type="ECO:0000313" key="3">
    <source>
        <dbReference type="Proteomes" id="UP000054144"/>
    </source>
</evidence>
<dbReference type="Proteomes" id="UP000054144">
    <property type="component" value="Unassembled WGS sequence"/>
</dbReference>
<dbReference type="InterPro" id="IPR003615">
    <property type="entry name" value="HNH_nuc"/>
</dbReference>
<dbReference type="AlphaFoldDB" id="A0A0D7APS6"/>
<keyword evidence="3" id="KW-1185">Reference proteome</keyword>
<feature type="domain" description="HNH nuclease" evidence="1">
    <location>
        <begin position="79"/>
        <end position="117"/>
    </location>
</feature>